<dbReference type="InterPro" id="IPR046538">
    <property type="entry name" value="DUF6603"/>
</dbReference>
<proteinExistence type="predicted"/>
<evidence type="ECO:0000259" key="1">
    <source>
        <dbReference type="Pfam" id="PF20248"/>
    </source>
</evidence>
<name>A0A4P2R415_SORCE</name>
<evidence type="ECO:0000313" key="2">
    <source>
        <dbReference type="EMBL" id="AUX37486.1"/>
    </source>
</evidence>
<feature type="domain" description="DUF6603" evidence="1">
    <location>
        <begin position="763"/>
        <end position="1244"/>
    </location>
</feature>
<sequence>MSDGTASQLLQTLLTSLSQAQAGDPNHALPLTPPTLRGTAGAHLLDVFWLLQLAGFTLTSNVSLPAAVTSNVLVVSGQGQGLALTVTFEDLGNGGVAIEALFQAPALATITGTFGAALPSGFYSGIATSGPSPTVQVPGLAATLTFANAVYGLVGVAAPQSGLWTYALVPQIQGDVSPPGGAKGLGVALSTATSGYELRPVDGQSWSFDDLAWLLPSGLNLLAAFPAIIGTAGLGLRSFGLSLWPNAPLLSNVTLDVADTSDPAKALWTAAGGKIALTDVVVSLGLDYTQAGQGVALGLSGSGYVRGNFVLGSLTLEAEIPFPLDQGVWSITAQPNIALPDLGDIAHLLSGGSMDSLLPAGLSKVGGFTFRYLRVAVAAQGFALQEFTFALSSTSPWPLLPSNGLTLSSLRIQLTIDAQNGVLGTVGGMFAIGEQGQVLVEFGRSASTAPWRLDVISPVIALPSIGEMATLANGADLGSYIRASGLDRLHFLIQKLNLGLTVSPTALTNLGMTIALASAADPLTPTLDWEVIPGVLTLTEFSVGFQLTWSPSLTAVVQGAFTANGLTFEVGFGKGGSSDAFVAAYTHGAGTGTIDVKQLIATISPSVASILPDGLVVDIADALLAYINANGTKKYLFAMDIAVEFPLSSLPLVGKALPADAMVGIKNVKLVVTSDAFTAADVAAVNQLMADLQVPVKPLPPTSAAADAQAIPKGFSMAAELVLGSLSLLVTSPPPAPPSALAATATALAGAAAPGSDVMWIDVQKRFGPVTFQKIGFSYQHGSLFVLTNMALAAGGLEIDLLGLGIGSPIESPSVELTIQGIAVSFQEGPISIQGGLLGTLSPVNFVGVLSVRVPELALAAFAGYAEYQDHPSFFLYGILNAPLGGIPAFFVTGAAVGFGFNRQLVIPDVSRVASFPLVAWATGGDDPPTMDPTRPISDQVQGVLARLVSSGVVAPSVGDYWLAAGLSFTSFTVVDSFALATVTFGNTFEIALLGISTLQIPPDAPVAEVQIALEVSFSPSTGLLAIAGHLTPSSYILSKDARLTGGFAFYLWFSGDRAGETVLTFGGYNPNFTVPSYYPTVPRLGLSWQVTPELAIVGGHYFALTNNVIMAGGQMSATWSSGPVRAWFTVWADFLLQFKPFHYFIDAGIDLGASFSVKIWFVRVSITVHVGVGIQIWGPSFAGKATVDLSIISFTISFGASSQDTSTTVPWRQFVSDVLPGQTSVSLQAARPRSRFARPGASRRRGSGVAGASLGDPTTSPLVRFTVSQGLVRVLDDTPSAPVYLVNGETFRGHVKTVIPIKTSTFSGQVSLAPDSEQPQDAQGNVIAPNVAFGAGPAGIGNADFQPGLALAVQSSELSTFHAVRALVNAPKAFWELKTFDAHGVPVVDPATALTSSTIVNALGGYDLVPVVAPPDTTLPVPLEALLFTLEDDIQPFSWTNAVIPTTDPFTTETVAQTIATRTVSTVRSALIAAMAGQGVTVDPNVHVTSLSDPANDDLDAAPRLRLLGEMRSA</sequence>
<gene>
    <name evidence="2" type="ORF">SOCE836_097110</name>
</gene>
<reference evidence="2 3" key="1">
    <citation type="submission" date="2015-09" db="EMBL/GenBank/DDBJ databases">
        <title>Sorangium comparison.</title>
        <authorList>
            <person name="Zaburannyi N."/>
            <person name="Bunk B."/>
            <person name="Overmann J."/>
            <person name="Mueller R."/>
        </authorList>
    </citation>
    <scope>NUCLEOTIDE SEQUENCE [LARGE SCALE GENOMIC DNA]</scope>
    <source>
        <strain evidence="2 3">So ce836</strain>
    </source>
</reference>
<dbReference type="Proteomes" id="UP000295497">
    <property type="component" value="Chromosome"/>
</dbReference>
<dbReference type="RefSeq" id="WP_129580110.1">
    <property type="nucleotide sequence ID" value="NZ_CP012672.1"/>
</dbReference>
<organism evidence="2 3">
    <name type="scientific">Sorangium cellulosum</name>
    <name type="common">Polyangium cellulosum</name>
    <dbReference type="NCBI Taxonomy" id="56"/>
    <lineage>
        <taxon>Bacteria</taxon>
        <taxon>Pseudomonadati</taxon>
        <taxon>Myxococcota</taxon>
        <taxon>Polyangia</taxon>
        <taxon>Polyangiales</taxon>
        <taxon>Polyangiaceae</taxon>
        <taxon>Sorangium</taxon>
    </lineage>
</organism>
<dbReference type="Pfam" id="PF20248">
    <property type="entry name" value="DUF6603"/>
    <property type="match status" value="1"/>
</dbReference>
<protein>
    <recommendedName>
        <fullName evidence="1">DUF6603 domain-containing protein</fullName>
    </recommendedName>
</protein>
<dbReference type="EMBL" id="CP012672">
    <property type="protein sequence ID" value="AUX37486.1"/>
    <property type="molecule type" value="Genomic_DNA"/>
</dbReference>
<accession>A0A4P2R415</accession>
<evidence type="ECO:0000313" key="3">
    <source>
        <dbReference type="Proteomes" id="UP000295497"/>
    </source>
</evidence>